<reference evidence="2 3" key="1">
    <citation type="submission" date="2020-08" db="EMBL/GenBank/DDBJ databases">
        <title>Sequencing the genomes of 1000 actinobacteria strains.</title>
        <authorList>
            <person name="Klenk H.-P."/>
        </authorList>
    </citation>
    <scope>NUCLEOTIDE SEQUENCE [LARGE SCALE GENOMIC DNA]</scope>
    <source>
        <strain evidence="2 3">DSM 43149</strain>
    </source>
</reference>
<feature type="transmembrane region" description="Helical" evidence="1">
    <location>
        <begin position="12"/>
        <end position="32"/>
    </location>
</feature>
<keyword evidence="1" id="KW-1133">Transmembrane helix</keyword>
<protein>
    <submittedName>
        <fullName evidence="2">Tfp pilus assembly protein FimT</fullName>
    </submittedName>
</protein>
<organism evidence="2 3">
    <name type="scientific">Actinoplanes digitatis</name>
    <dbReference type="NCBI Taxonomy" id="1868"/>
    <lineage>
        <taxon>Bacteria</taxon>
        <taxon>Bacillati</taxon>
        <taxon>Actinomycetota</taxon>
        <taxon>Actinomycetes</taxon>
        <taxon>Micromonosporales</taxon>
        <taxon>Micromonosporaceae</taxon>
        <taxon>Actinoplanes</taxon>
    </lineage>
</organism>
<dbReference type="AlphaFoldDB" id="A0A7W7HY97"/>
<evidence type="ECO:0000313" key="3">
    <source>
        <dbReference type="Proteomes" id="UP000578112"/>
    </source>
</evidence>
<evidence type="ECO:0000313" key="2">
    <source>
        <dbReference type="EMBL" id="MBB4763007.1"/>
    </source>
</evidence>
<keyword evidence="1" id="KW-0812">Transmembrane</keyword>
<accession>A0A7W7HY97</accession>
<evidence type="ECO:0000256" key="1">
    <source>
        <dbReference type="SAM" id="Phobius"/>
    </source>
</evidence>
<sequence>MNPSVAHTSHRTVYLIFGVAFLLLTGIALLTFHSAEESREADAKADQLISELTAAGARAPSQEQIARVLGDDGGAVCANAGEALSRGVLYSQITNGAAGPGQRPVIADSKVVQGQLLIMKVYCPDKVAEFQQVVDDLEFDDVAAR</sequence>
<dbReference type="RefSeq" id="WP_184994374.1">
    <property type="nucleotide sequence ID" value="NZ_BOMK01000042.1"/>
</dbReference>
<name>A0A7W7HY97_9ACTN</name>
<proteinExistence type="predicted"/>
<dbReference type="Proteomes" id="UP000578112">
    <property type="component" value="Unassembled WGS sequence"/>
</dbReference>
<gene>
    <name evidence="2" type="ORF">BJ971_003563</name>
</gene>
<keyword evidence="3" id="KW-1185">Reference proteome</keyword>
<keyword evidence="1" id="KW-0472">Membrane</keyword>
<comment type="caution">
    <text evidence="2">The sequence shown here is derived from an EMBL/GenBank/DDBJ whole genome shotgun (WGS) entry which is preliminary data.</text>
</comment>
<dbReference type="EMBL" id="JACHNH010000001">
    <property type="protein sequence ID" value="MBB4763007.1"/>
    <property type="molecule type" value="Genomic_DNA"/>
</dbReference>